<dbReference type="InterPro" id="IPR001315">
    <property type="entry name" value="CARD"/>
</dbReference>
<dbReference type="PROSITE" id="PS50209">
    <property type="entry name" value="CARD"/>
    <property type="match status" value="1"/>
</dbReference>
<name>A0A914UUQ1_9BILA</name>
<dbReference type="Gene3D" id="1.10.533.10">
    <property type="entry name" value="Death Domain, Fas"/>
    <property type="match status" value="1"/>
</dbReference>
<dbReference type="WBParaSite" id="PSAMB.scaffold1253size33821.g11912.t1">
    <property type="protein sequence ID" value="PSAMB.scaffold1253size33821.g11912.t1"/>
    <property type="gene ID" value="PSAMB.scaffold1253size33821.g11912"/>
</dbReference>
<accession>A0A914UUQ1</accession>
<protein>
    <submittedName>
        <fullName evidence="3">CARD domain-containing protein</fullName>
    </submittedName>
</protein>
<organism evidence="2 3">
    <name type="scientific">Plectus sambesii</name>
    <dbReference type="NCBI Taxonomy" id="2011161"/>
    <lineage>
        <taxon>Eukaryota</taxon>
        <taxon>Metazoa</taxon>
        <taxon>Ecdysozoa</taxon>
        <taxon>Nematoda</taxon>
        <taxon>Chromadorea</taxon>
        <taxon>Plectida</taxon>
        <taxon>Plectina</taxon>
        <taxon>Plectoidea</taxon>
        <taxon>Plectidae</taxon>
        <taxon>Plectus</taxon>
    </lineage>
</organism>
<dbReference type="Proteomes" id="UP000887566">
    <property type="component" value="Unplaced"/>
</dbReference>
<dbReference type="Pfam" id="PF00619">
    <property type="entry name" value="CARD"/>
    <property type="match status" value="1"/>
</dbReference>
<sequence>MDKLKQTAIERHHADLMKSMDPLFVMDNLHAGLVSMAEKETIKESYLTRRDRNRELISVLIRKREELEPFEHFVEALKKTDASHNIVAKTILKTYKQYKGATGNEIVSRTSLTGAEETNYGLQM</sequence>
<dbReference type="CDD" id="cd01671">
    <property type="entry name" value="CARD"/>
    <property type="match status" value="1"/>
</dbReference>
<evidence type="ECO:0000259" key="1">
    <source>
        <dbReference type="PROSITE" id="PS50209"/>
    </source>
</evidence>
<dbReference type="InterPro" id="IPR011029">
    <property type="entry name" value="DEATH-like_dom_sf"/>
</dbReference>
<feature type="domain" description="CARD" evidence="1">
    <location>
        <begin position="1"/>
        <end position="81"/>
    </location>
</feature>
<dbReference type="SUPFAM" id="SSF47986">
    <property type="entry name" value="DEATH domain"/>
    <property type="match status" value="1"/>
</dbReference>
<evidence type="ECO:0000313" key="3">
    <source>
        <dbReference type="WBParaSite" id="PSAMB.scaffold1253size33821.g11912.t1"/>
    </source>
</evidence>
<keyword evidence="2" id="KW-1185">Reference proteome</keyword>
<dbReference type="GO" id="GO:0042981">
    <property type="term" value="P:regulation of apoptotic process"/>
    <property type="evidence" value="ECO:0007669"/>
    <property type="project" value="InterPro"/>
</dbReference>
<reference evidence="3" key="1">
    <citation type="submission" date="2022-11" db="UniProtKB">
        <authorList>
            <consortium name="WormBaseParasite"/>
        </authorList>
    </citation>
    <scope>IDENTIFICATION</scope>
</reference>
<proteinExistence type="predicted"/>
<evidence type="ECO:0000313" key="2">
    <source>
        <dbReference type="Proteomes" id="UP000887566"/>
    </source>
</evidence>
<dbReference type="AlphaFoldDB" id="A0A914UUQ1"/>